<dbReference type="InterPro" id="IPR050109">
    <property type="entry name" value="HTH-type_TetR-like_transc_reg"/>
</dbReference>
<dbReference type="InterPro" id="IPR001647">
    <property type="entry name" value="HTH_TetR"/>
</dbReference>
<sequence length="202" mass="23172">MFLDDQPKLGLRERKKLKTRETIQQNAVRLFRDQGYQETTIEQIADQSDVSPSTVFRYFPTKEAIVLQDEFDPLLMAYYRKQPPELSPIQAFRRTVKEASEIITAEERRAIRERTELIMSVPELRAANMSQYSDTLLMIAGLIAERVGRESEDLVVLGLAGSIVGAILGAHIYCSMNAEADYVETIERTIEQFEEGFQFQNE</sequence>
<keyword evidence="1" id="KW-0805">Transcription regulation</keyword>
<dbReference type="InterPro" id="IPR041347">
    <property type="entry name" value="MftR_C"/>
</dbReference>
<dbReference type="PANTHER" id="PTHR30055:SF234">
    <property type="entry name" value="HTH-TYPE TRANSCRIPTIONAL REGULATOR BETI"/>
    <property type="match status" value="1"/>
</dbReference>
<dbReference type="Pfam" id="PF00440">
    <property type="entry name" value="TetR_N"/>
    <property type="match status" value="1"/>
</dbReference>
<dbReference type="PRINTS" id="PR00455">
    <property type="entry name" value="HTHTETR"/>
</dbReference>
<evidence type="ECO:0000256" key="3">
    <source>
        <dbReference type="ARBA" id="ARBA00023163"/>
    </source>
</evidence>
<dbReference type="RefSeq" id="WP_182300784.1">
    <property type="nucleotide sequence ID" value="NZ_CP041969.1"/>
</dbReference>
<keyword evidence="3" id="KW-0804">Transcription</keyword>
<dbReference type="SUPFAM" id="SSF46689">
    <property type="entry name" value="Homeodomain-like"/>
    <property type="match status" value="1"/>
</dbReference>
<keyword evidence="2 4" id="KW-0238">DNA-binding</keyword>
<proteinExistence type="predicted"/>
<dbReference type="InterPro" id="IPR009057">
    <property type="entry name" value="Homeodomain-like_sf"/>
</dbReference>
<dbReference type="PROSITE" id="PS50977">
    <property type="entry name" value="HTH_TETR_2"/>
    <property type="match status" value="1"/>
</dbReference>
<dbReference type="Gene3D" id="1.10.10.60">
    <property type="entry name" value="Homeodomain-like"/>
    <property type="match status" value="1"/>
</dbReference>
<dbReference type="GO" id="GO:0000976">
    <property type="term" value="F:transcription cis-regulatory region binding"/>
    <property type="evidence" value="ECO:0007669"/>
    <property type="project" value="TreeGrafter"/>
</dbReference>
<evidence type="ECO:0000313" key="7">
    <source>
        <dbReference type="Proteomes" id="UP000515679"/>
    </source>
</evidence>
<evidence type="ECO:0000313" key="6">
    <source>
        <dbReference type="EMBL" id="QMV44540.1"/>
    </source>
</evidence>
<dbReference type="Proteomes" id="UP000515679">
    <property type="component" value="Chromosome"/>
</dbReference>
<evidence type="ECO:0000256" key="4">
    <source>
        <dbReference type="PROSITE-ProRule" id="PRU00335"/>
    </source>
</evidence>
<dbReference type="Pfam" id="PF17754">
    <property type="entry name" value="TetR_C_14"/>
    <property type="match status" value="1"/>
</dbReference>
<dbReference type="Gene3D" id="1.10.357.10">
    <property type="entry name" value="Tetracycline Repressor, domain 2"/>
    <property type="match status" value="1"/>
</dbReference>
<dbReference type="KEGG" id="cchl:FPL14_27740"/>
<feature type="DNA-binding region" description="H-T-H motif" evidence="4">
    <location>
        <begin position="40"/>
        <end position="59"/>
    </location>
</feature>
<dbReference type="EMBL" id="CP041969">
    <property type="protein sequence ID" value="QMV44540.1"/>
    <property type="molecule type" value="Genomic_DNA"/>
</dbReference>
<evidence type="ECO:0000259" key="5">
    <source>
        <dbReference type="PROSITE" id="PS50977"/>
    </source>
</evidence>
<dbReference type="PANTHER" id="PTHR30055">
    <property type="entry name" value="HTH-TYPE TRANSCRIPTIONAL REGULATOR RUTR"/>
    <property type="match status" value="1"/>
</dbReference>
<dbReference type="AlphaFoldDB" id="A0A7G5C5Q6"/>
<organism evidence="6 7">
    <name type="scientific">Cohnella cholangitidis</name>
    <dbReference type="NCBI Taxonomy" id="2598458"/>
    <lineage>
        <taxon>Bacteria</taxon>
        <taxon>Bacillati</taxon>
        <taxon>Bacillota</taxon>
        <taxon>Bacilli</taxon>
        <taxon>Bacillales</taxon>
        <taxon>Paenibacillaceae</taxon>
        <taxon>Cohnella</taxon>
    </lineage>
</organism>
<feature type="domain" description="HTH tetR-type" evidence="5">
    <location>
        <begin position="17"/>
        <end position="77"/>
    </location>
</feature>
<evidence type="ECO:0000256" key="1">
    <source>
        <dbReference type="ARBA" id="ARBA00023015"/>
    </source>
</evidence>
<evidence type="ECO:0000256" key="2">
    <source>
        <dbReference type="ARBA" id="ARBA00023125"/>
    </source>
</evidence>
<name>A0A7G5C5Q6_9BACL</name>
<accession>A0A7G5C5Q6</accession>
<reference evidence="6 7" key="1">
    <citation type="submission" date="2019-07" db="EMBL/GenBank/DDBJ databases">
        <authorList>
            <person name="Kim J.K."/>
            <person name="Cheong H.-M."/>
            <person name="Choi Y."/>
            <person name="Hwang K.J."/>
            <person name="Lee S."/>
            <person name="Choi C."/>
        </authorList>
    </citation>
    <scope>NUCLEOTIDE SEQUENCE [LARGE SCALE GENOMIC DNA]</scope>
    <source>
        <strain evidence="6 7">KS 22</strain>
    </source>
</reference>
<protein>
    <submittedName>
        <fullName evidence="6">TetR family transcriptional regulator</fullName>
    </submittedName>
</protein>
<dbReference type="GO" id="GO:0003700">
    <property type="term" value="F:DNA-binding transcription factor activity"/>
    <property type="evidence" value="ECO:0007669"/>
    <property type="project" value="TreeGrafter"/>
</dbReference>
<gene>
    <name evidence="6" type="ORF">FPL14_27740</name>
</gene>
<keyword evidence="7" id="KW-1185">Reference proteome</keyword>